<dbReference type="Proteomes" id="UP001279734">
    <property type="component" value="Unassembled WGS sequence"/>
</dbReference>
<name>A0AAD3Y1F1_NEPGR</name>
<comment type="caution">
    <text evidence="3">The sequence shown here is derived from an EMBL/GenBank/DDBJ whole genome shotgun (WGS) entry which is preliminary data.</text>
</comment>
<dbReference type="InterPro" id="IPR000626">
    <property type="entry name" value="Ubiquitin-like_dom"/>
</dbReference>
<accession>A0AAD3Y1F1</accession>
<sequence length="140" mass="15491">MELKMIKWRSGRFCRSNSKLSNGSVKGGEKGGNGGVGSGEIKWELRPGGMLVQKRDAGVSAGEGMINVKVSTVSHCHDVSIEATSTFRELKKLLSLETGLEPRHQRLLYRGKEKEDDEHLHMVGLRDKGKVLLLQHQAIK</sequence>
<dbReference type="AlphaFoldDB" id="A0AAD3Y1F1"/>
<dbReference type="SUPFAM" id="SSF54236">
    <property type="entry name" value="Ubiquitin-like"/>
    <property type="match status" value="1"/>
</dbReference>
<dbReference type="PANTHER" id="PTHR47376">
    <property type="entry name" value="OS02G0597700 PROTEIN"/>
    <property type="match status" value="1"/>
</dbReference>
<dbReference type="PROSITE" id="PS50053">
    <property type="entry name" value="UBIQUITIN_2"/>
    <property type="match status" value="1"/>
</dbReference>
<dbReference type="Gene3D" id="3.10.20.90">
    <property type="entry name" value="Phosphatidylinositol 3-kinase Catalytic Subunit, Chain A, domain 1"/>
    <property type="match status" value="1"/>
</dbReference>
<proteinExistence type="predicted"/>
<organism evidence="3 4">
    <name type="scientific">Nepenthes gracilis</name>
    <name type="common">Slender pitcher plant</name>
    <dbReference type="NCBI Taxonomy" id="150966"/>
    <lineage>
        <taxon>Eukaryota</taxon>
        <taxon>Viridiplantae</taxon>
        <taxon>Streptophyta</taxon>
        <taxon>Embryophyta</taxon>
        <taxon>Tracheophyta</taxon>
        <taxon>Spermatophyta</taxon>
        <taxon>Magnoliopsida</taxon>
        <taxon>eudicotyledons</taxon>
        <taxon>Gunneridae</taxon>
        <taxon>Pentapetalae</taxon>
        <taxon>Caryophyllales</taxon>
        <taxon>Nepenthaceae</taxon>
        <taxon>Nepenthes</taxon>
    </lineage>
</organism>
<evidence type="ECO:0000259" key="2">
    <source>
        <dbReference type="PROSITE" id="PS50053"/>
    </source>
</evidence>
<evidence type="ECO:0000313" key="3">
    <source>
        <dbReference type="EMBL" id="GMH23910.1"/>
    </source>
</evidence>
<feature type="domain" description="Ubiquitin-like" evidence="2">
    <location>
        <begin position="66"/>
        <end position="137"/>
    </location>
</feature>
<gene>
    <name evidence="3" type="ORF">Nepgr_025753</name>
</gene>
<protein>
    <recommendedName>
        <fullName evidence="2">Ubiquitin-like domain-containing protein</fullName>
    </recommendedName>
</protein>
<evidence type="ECO:0000256" key="1">
    <source>
        <dbReference type="SAM" id="MobiDB-lite"/>
    </source>
</evidence>
<evidence type="ECO:0000313" key="4">
    <source>
        <dbReference type="Proteomes" id="UP001279734"/>
    </source>
</evidence>
<keyword evidence="4" id="KW-1185">Reference proteome</keyword>
<dbReference type="EMBL" id="BSYO01000027">
    <property type="protein sequence ID" value="GMH23910.1"/>
    <property type="molecule type" value="Genomic_DNA"/>
</dbReference>
<dbReference type="InterPro" id="IPR029071">
    <property type="entry name" value="Ubiquitin-like_domsf"/>
</dbReference>
<dbReference type="Pfam" id="PF00240">
    <property type="entry name" value="ubiquitin"/>
    <property type="match status" value="1"/>
</dbReference>
<feature type="region of interest" description="Disordered" evidence="1">
    <location>
        <begin position="19"/>
        <end position="39"/>
    </location>
</feature>
<dbReference type="SMART" id="SM00213">
    <property type="entry name" value="UBQ"/>
    <property type="match status" value="1"/>
</dbReference>
<reference evidence="3" key="1">
    <citation type="submission" date="2023-05" db="EMBL/GenBank/DDBJ databases">
        <title>Nepenthes gracilis genome sequencing.</title>
        <authorList>
            <person name="Fukushima K."/>
        </authorList>
    </citation>
    <scope>NUCLEOTIDE SEQUENCE</scope>
    <source>
        <strain evidence="3">SING2019-196</strain>
    </source>
</reference>